<dbReference type="AlphaFoldDB" id="N4WTT4"/>
<keyword evidence="2" id="KW-1185">Reference proteome</keyword>
<comment type="caution">
    <text evidence="1">The sequence shown here is derived from an EMBL/GenBank/DDBJ whole genome shotgun (WGS) entry which is preliminary data.</text>
</comment>
<dbReference type="STRING" id="1308866.J416_03746"/>
<organism evidence="1 2">
    <name type="scientific">Gracilibacillus halophilus YIM-C55.5</name>
    <dbReference type="NCBI Taxonomy" id="1308866"/>
    <lineage>
        <taxon>Bacteria</taxon>
        <taxon>Bacillati</taxon>
        <taxon>Bacillota</taxon>
        <taxon>Bacilli</taxon>
        <taxon>Bacillales</taxon>
        <taxon>Bacillaceae</taxon>
        <taxon>Gracilibacillus</taxon>
    </lineage>
</organism>
<dbReference type="Proteomes" id="UP000012283">
    <property type="component" value="Unassembled WGS sequence"/>
</dbReference>
<proteinExistence type="predicted"/>
<gene>
    <name evidence="1" type="ORF">J416_03746</name>
</gene>
<reference evidence="1 2" key="1">
    <citation type="submission" date="2013-03" db="EMBL/GenBank/DDBJ databases">
        <title>Draft genome sequence of Gracibacillus halophilus YIM-C55.5, a moderately halophilic and thermophilic organism from the Xiaochaidamu salt lake.</title>
        <authorList>
            <person name="Sugumar T."/>
            <person name="Polireddy D.R."/>
            <person name="Antony A."/>
            <person name="Madhava Y.R."/>
            <person name="Sivakumar N."/>
        </authorList>
    </citation>
    <scope>NUCLEOTIDE SEQUENCE [LARGE SCALE GENOMIC DNA]</scope>
    <source>
        <strain evidence="1 2">YIM-C55.5</strain>
    </source>
</reference>
<dbReference type="PATRIC" id="fig|1308866.3.peg.759"/>
<dbReference type="eggNOG" id="COG4844">
    <property type="taxonomic scope" value="Bacteria"/>
</dbReference>
<dbReference type="Pfam" id="PF07293">
    <property type="entry name" value="DUF1450"/>
    <property type="match status" value="1"/>
</dbReference>
<dbReference type="EMBL" id="APML01000015">
    <property type="protein sequence ID" value="ENH97770.1"/>
    <property type="molecule type" value="Genomic_DNA"/>
</dbReference>
<accession>N4WTT4</accession>
<protein>
    <submittedName>
        <fullName evidence="1">Uncharacterized protein</fullName>
    </submittedName>
</protein>
<dbReference type="InterPro" id="IPR009910">
    <property type="entry name" value="DUF1450"/>
</dbReference>
<dbReference type="OrthoDB" id="1684419at2"/>
<evidence type="ECO:0000313" key="2">
    <source>
        <dbReference type="Proteomes" id="UP000012283"/>
    </source>
</evidence>
<evidence type="ECO:0000313" key="1">
    <source>
        <dbReference type="EMBL" id="ENH97770.1"/>
    </source>
</evidence>
<sequence length="81" mass="9152">MFSITIDFCVTNLANGSHQAQKQLETDPDLEVVEHQCLRLCGICRLQHVAVVNGKPITASTPDELVEQVYEYIDEELIHEL</sequence>
<dbReference type="RefSeq" id="WP_003465012.1">
    <property type="nucleotide sequence ID" value="NZ_APML01000015.1"/>
</dbReference>
<name>N4WTT4_9BACI</name>